<proteinExistence type="inferred from homology"/>
<dbReference type="PRINTS" id="PR00081">
    <property type="entry name" value="GDHRDH"/>
</dbReference>
<dbReference type="PROSITE" id="PS00061">
    <property type="entry name" value="ADH_SHORT"/>
    <property type="match status" value="1"/>
</dbReference>
<dbReference type="AlphaFoldDB" id="A0AAW9RCK2"/>
<dbReference type="PANTHER" id="PTHR43157">
    <property type="entry name" value="PHOSPHATIDYLINOSITOL-GLYCAN BIOSYNTHESIS CLASS F PROTEIN-RELATED"/>
    <property type="match status" value="1"/>
</dbReference>
<comment type="caution">
    <text evidence="3">The sequence shown here is derived from an EMBL/GenBank/DDBJ whole genome shotgun (WGS) entry which is preliminary data.</text>
</comment>
<keyword evidence="1" id="KW-0560">Oxidoreductase</keyword>
<dbReference type="RefSeq" id="WP_354696912.1">
    <property type="nucleotide sequence ID" value="NZ_JAZHOG010000015.1"/>
</dbReference>
<reference evidence="3 4" key="1">
    <citation type="submission" date="2024-02" db="EMBL/GenBank/DDBJ databases">
        <title>A novel Wenzhouxiangellaceae bacterium, isolated from coastal sediments.</title>
        <authorList>
            <person name="Du Z.-J."/>
            <person name="Ye Y.-Q."/>
            <person name="Zhang X.-Y."/>
        </authorList>
    </citation>
    <scope>NUCLEOTIDE SEQUENCE [LARGE SCALE GENOMIC DNA]</scope>
    <source>
        <strain evidence="3 4">CH-27</strain>
    </source>
</reference>
<protein>
    <submittedName>
        <fullName evidence="3">SDR family NAD(P)-dependent oxidoreductase</fullName>
    </submittedName>
</protein>
<evidence type="ECO:0000256" key="1">
    <source>
        <dbReference type="ARBA" id="ARBA00023002"/>
    </source>
</evidence>
<dbReference type="EMBL" id="JAZHOG010000015">
    <property type="protein sequence ID" value="MEJ8569590.1"/>
    <property type="molecule type" value="Genomic_DNA"/>
</dbReference>
<dbReference type="InterPro" id="IPR002347">
    <property type="entry name" value="SDR_fam"/>
</dbReference>
<dbReference type="InterPro" id="IPR036291">
    <property type="entry name" value="NAD(P)-bd_dom_sf"/>
</dbReference>
<dbReference type="GO" id="GO:0016491">
    <property type="term" value="F:oxidoreductase activity"/>
    <property type="evidence" value="ECO:0007669"/>
    <property type="project" value="UniProtKB-KW"/>
</dbReference>
<gene>
    <name evidence="3" type="ORF">V3330_18325</name>
</gene>
<evidence type="ECO:0000256" key="2">
    <source>
        <dbReference type="RuleBase" id="RU000363"/>
    </source>
</evidence>
<dbReference type="PANTHER" id="PTHR43157:SF31">
    <property type="entry name" value="PHOSPHATIDYLINOSITOL-GLYCAN BIOSYNTHESIS CLASS F PROTEIN"/>
    <property type="match status" value="1"/>
</dbReference>
<dbReference type="PRINTS" id="PR00080">
    <property type="entry name" value="SDRFAMILY"/>
</dbReference>
<comment type="similarity">
    <text evidence="2">Belongs to the short-chain dehydrogenases/reductases (SDR) family.</text>
</comment>
<organism evidence="3 4">
    <name type="scientific">Elongatibacter sediminis</name>
    <dbReference type="NCBI Taxonomy" id="3119006"/>
    <lineage>
        <taxon>Bacteria</taxon>
        <taxon>Pseudomonadati</taxon>
        <taxon>Pseudomonadota</taxon>
        <taxon>Gammaproteobacteria</taxon>
        <taxon>Chromatiales</taxon>
        <taxon>Wenzhouxiangellaceae</taxon>
        <taxon>Elongatibacter</taxon>
    </lineage>
</organism>
<dbReference type="SUPFAM" id="SSF51735">
    <property type="entry name" value="NAD(P)-binding Rossmann-fold domains"/>
    <property type="match status" value="1"/>
</dbReference>
<name>A0AAW9RCK2_9GAMM</name>
<dbReference type="Pfam" id="PF00106">
    <property type="entry name" value="adh_short"/>
    <property type="match status" value="1"/>
</dbReference>
<sequence length="269" mass="28796">MTKTVLITGSTDGIGLETAKMLAGSGHTLLVHGRSAAKLEQTEKTLTAIHGAALIETYRADLSRISNVEALATAVAKRHSKLDVLINNAGVYKTPNPRTPEGYDLRFIVNTVAPFVLTKRLLPLLPREGRVINLSSAAQQPVDLDALAGRTALDDSQAYAQSKLALTMWTFHLARTLADTGPAAIAVNPASLLATKMVKDAFGTEGNDLRVGADILVRAATSDEFADASGRYFDNDQRRFALPHPDALDAGKNQRLVQAIEAMLAEIDV</sequence>
<dbReference type="Gene3D" id="3.40.50.720">
    <property type="entry name" value="NAD(P)-binding Rossmann-like Domain"/>
    <property type="match status" value="1"/>
</dbReference>
<dbReference type="InterPro" id="IPR020904">
    <property type="entry name" value="Sc_DH/Rdtase_CS"/>
</dbReference>
<keyword evidence="4" id="KW-1185">Reference proteome</keyword>
<dbReference type="Proteomes" id="UP001359886">
    <property type="component" value="Unassembled WGS sequence"/>
</dbReference>
<evidence type="ECO:0000313" key="4">
    <source>
        <dbReference type="Proteomes" id="UP001359886"/>
    </source>
</evidence>
<accession>A0AAW9RCK2</accession>
<evidence type="ECO:0000313" key="3">
    <source>
        <dbReference type="EMBL" id="MEJ8569590.1"/>
    </source>
</evidence>